<comment type="caution">
    <text evidence="8">The sequence shown here is derived from an EMBL/GenBank/DDBJ whole genome shotgun (WGS) entry which is preliminary data.</text>
</comment>
<evidence type="ECO:0000256" key="2">
    <source>
        <dbReference type="ARBA" id="ARBA00023015"/>
    </source>
</evidence>
<dbReference type="EMBL" id="QEFC01002154">
    <property type="protein sequence ID" value="KAE9454006.1"/>
    <property type="molecule type" value="Genomic_DNA"/>
</dbReference>
<dbReference type="AlphaFoldDB" id="A0A6A4L1H3"/>
<keyword evidence="3" id="KW-0238">DNA-binding</keyword>
<keyword evidence="5" id="KW-0539">Nucleus</keyword>
<dbReference type="GO" id="GO:0005634">
    <property type="term" value="C:nucleus"/>
    <property type="evidence" value="ECO:0007669"/>
    <property type="project" value="UniProtKB-SubCell"/>
</dbReference>
<dbReference type="GO" id="GO:0043565">
    <property type="term" value="F:sequence-specific DNA binding"/>
    <property type="evidence" value="ECO:0007669"/>
    <property type="project" value="InterPro"/>
</dbReference>
<reference evidence="8 9" key="1">
    <citation type="journal article" date="2019" name="Genome Biol. Evol.">
        <title>The Rhododendron genome and chromosomal organization provide insight into shared whole-genome duplications across the heath family (Ericaceae).</title>
        <authorList>
            <person name="Soza V.L."/>
            <person name="Lindsley D."/>
            <person name="Waalkes A."/>
            <person name="Ramage E."/>
            <person name="Patwardhan R.P."/>
            <person name="Burton J.N."/>
            <person name="Adey A."/>
            <person name="Kumar A."/>
            <person name="Qiu R."/>
            <person name="Shendure J."/>
            <person name="Hall B."/>
        </authorList>
    </citation>
    <scope>NUCLEOTIDE SEQUENCE [LARGE SCALE GENOMIC DNA]</scope>
    <source>
        <strain evidence="8">RSF 1966-606</strain>
    </source>
</reference>
<dbReference type="SMART" id="SM00774">
    <property type="entry name" value="WRKY"/>
    <property type="match status" value="1"/>
</dbReference>
<feature type="compositionally biased region" description="Basic residues" evidence="6">
    <location>
        <begin position="122"/>
        <end position="133"/>
    </location>
</feature>
<evidence type="ECO:0000313" key="8">
    <source>
        <dbReference type="EMBL" id="KAE9454006.1"/>
    </source>
</evidence>
<evidence type="ECO:0000259" key="7">
    <source>
        <dbReference type="PROSITE" id="PS50811"/>
    </source>
</evidence>
<protein>
    <recommendedName>
        <fullName evidence="7">WRKY domain-containing protein</fullName>
    </recommendedName>
</protein>
<evidence type="ECO:0000256" key="1">
    <source>
        <dbReference type="ARBA" id="ARBA00004123"/>
    </source>
</evidence>
<evidence type="ECO:0000256" key="3">
    <source>
        <dbReference type="ARBA" id="ARBA00023125"/>
    </source>
</evidence>
<feature type="region of interest" description="Disordered" evidence="6">
    <location>
        <begin position="1"/>
        <end position="20"/>
    </location>
</feature>
<evidence type="ECO:0000313" key="9">
    <source>
        <dbReference type="Proteomes" id="UP000428333"/>
    </source>
</evidence>
<feature type="compositionally biased region" description="Low complexity" evidence="6">
    <location>
        <begin position="195"/>
        <end position="208"/>
    </location>
</feature>
<feature type="compositionally biased region" description="Pro residues" evidence="6">
    <location>
        <begin position="173"/>
        <end position="183"/>
    </location>
</feature>
<gene>
    <name evidence="8" type="ORF">C3L33_14124</name>
</gene>
<evidence type="ECO:0000256" key="6">
    <source>
        <dbReference type="SAM" id="MobiDB-lite"/>
    </source>
</evidence>
<dbReference type="OrthoDB" id="771376at2759"/>
<evidence type="ECO:0000256" key="4">
    <source>
        <dbReference type="ARBA" id="ARBA00023163"/>
    </source>
</evidence>
<dbReference type="PANTHER" id="PTHR31221">
    <property type="entry name" value="WRKY TRANSCRIPTION FACTOR PROTEIN 1-RELATED"/>
    <property type="match status" value="1"/>
</dbReference>
<name>A0A6A4L1H3_9ERIC</name>
<feature type="non-terminal residue" evidence="8">
    <location>
        <position position="1"/>
    </location>
</feature>
<dbReference type="SUPFAM" id="SSF118290">
    <property type="entry name" value="WRKY DNA-binding domain"/>
    <property type="match status" value="1"/>
</dbReference>
<dbReference type="PANTHER" id="PTHR31221:SF334">
    <property type="entry name" value="WRKY TRANSCRIPTION FACTOR 57-RELATED"/>
    <property type="match status" value="1"/>
</dbReference>
<feature type="region of interest" description="Disordered" evidence="6">
    <location>
        <begin position="46"/>
        <end position="138"/>
    </location>
</feature>
<feature type="compositionally biased region" description="Low complexity" evidence="6">
    <location>
        <begin position="80"/>
        <end position="99"/>
    </location>
</feature>
<feature type="domain" description="WRKY" evidence="7">
    <location>
        <begin position="142"/>
        <end position="212"/>
    </location>
</feature>
<keyword evidence="2" id="KW-0805">Transcription regulation</keyword>
<dbReference type="Gene3D" id="2.20.25.80">
    <property type="entry name" value="WRKY domain"/>
    <property type="match status" value="1"/>
</dbReference>
<dbReference type="InterPro" id="IPR036576">
    <property type="entry name" value="WRKY_dom_sf"/>
</dbReference>
<dbReference type="GO" id="GO:0003700">
    <property type="term" value="F:DNA-binding transcription factor activity"/>
    <property type="evidence" value="ECO:0007669"/>
    <property type="project" value="InterPro"/>
</dbReference>
<feature type="region of interest" description="Disordered" evidence="6">
    <location>
        <begin position="170"/>
        <end position="251"/>
    </location>
</feature>
<keyword evidence="9" id="KW-1185">Reference proteome</keyword>
<dbReference type="InterPro" id="IPR003657">
    <property type="entry name" value="WRKY_dom"/>
</dbReference>
<feature type="compositionally biased region" description="Polar residues" evidence="6">
    <location>
        <begin position="106"/>
        <end position="120"/>
    </location>
</feature>
<dbReference type="Pfam" id="PF03106">
    <property type="entry name" value="WRKY"/>
    <property type="match status" value="1"/>
</dbReference>
<dbReference type="PROSITE" id="PS50811">
    <property type="entry name" value="WRKY"/>
    <property type="match status" value="1"/>
</dbReference>
<organism evidence="8 9">
    <name type="scientific">Rhododendron williamsianum</name>
    <dbReference type="NCBI Taxonomy" id="262921"/>
    <lineage>
        <taxon>Eukaryota</taxon>
        <taxon>Viridiplantae</taxon>
        <taxon>Streptophyta</taxon>
        <taxon>Embryophyta</taxon>
        <taxon>Tracheophyta</taxon>
        <taxon>Spermatophyta</taxon>
        <taxon>Magnoliopsida</taxon>
        <taxon>eudicotyledons</taxon>
        <taxon>Gunneridae</taxon>
        <taxon>Pentapetalae</taxon>
        <taxon>asterids</taxon>
        <taxon>Ericales</taxon>
        <taxon>Ericaceae</taxon>
        <taxon>Ericoideae</taxon>
        <taxon>Rhodoreae</taxon>
        <taxon>Rhododendron</taxon>
    </lineage>
</organism>
<dbReference type="Proteomes" id="UP000428333">
    <property type="component" value="Linkage Group LG08"/>
</dbReference>
<accession>A0A6A4L1H3</accession>
<evidence type="ECO:0000256" key="5">
    <source>
        <dbReference type="ARBA" id="ARBA00023242"/>
    </source>
</evidence>
<comment type="subcellular location">
    <subcellularLocation>
        <location evidence="1">Nucleus</location>
    </subcellularLocation>
</comment>
<keyword evidence="4" id="KW-0804">Transcription</keyword>
<dbReference type="InterPro" id="IPR044810">
    <property type="entry name" value="WRKY_plant"/>
</dbReference>
<proteinExistence type="predicted"/>
<sequence length="251" mass="27295">MDDDKHRVDPGITESNWTTTFGQLDSDSGYFFGNDRESSVLAEFGWNFRPPRAPGGSAGEASGNYAEINPIGGGEEKQETPAAAATATAAIPSVSSSSTEDLPEKSTASGSSDKAQPETSSKVKKKGQKRIRQPRFAFMTKSEVDHLEDGYRWRKYGQKAVKNTAAFASQFTTPPPLPSPPPSAFQFYYPRVPYPQQTSPSSMPQSHQHPAHEARGSSRSFQEEPADSNPDQIPMDDGLLGDIVPPGMRNR</sequence>